<accession>A0A7U6GL86</accession>
<evidence type="ECO:0000256" key="5">
    <source>
        <dbReference type="ARBA" id="ARBA00022842"/>
    </source>
</evidence>
<dbReference type="GO" id="GO:0008882">
    <property type="term" value="F:[glutamate-ammonia-ligase] adenylyltransferase activity"/>
    <property type="evidence" value="ECO:0007669"/>
    <property type="project" value="UniProtKB-UniRule"/>
</dbReference>
<dbReference type="Proteomes" id="UP000031631">
    <property type="component" value="Chromosome"/>
</dbReference>
<comment type="catalytic activity">
    <reaction evidence="7">
        <text>[glutamine synthetase]-O(4)-(5'-adenylyl)-L-tyrosine + phosphate = [glutamine synthetase]-L-tyrosine + ADP</text>
        <dbReference type="Rhea" id="RHEA:43716"/>
        <dbReference type="Rhea" id="RHEA-COMP:10660"/>
        <dbReference type="Rhea" id="RHEA-COMP:10661"/>
        <dbReference type="ChEBI" id="CHEBI:43474"/>
        <dbReference type="ChEBI" id="CHEBI:46858"/>
        <dbReference type="ChEBI" id="CHEBI:83624"/>
        <dbReference type="ChEBI" id="CHEBI:456216"/>
        <dbReference type="EC" id="2.7.7.89"/>
    </reaction>
</comment>
<evidence type="ECO:0000256" key="4">
    <source>
        <dbReference type="ARBA" id="ARBA00022840"/>
    </source>
</evidence>
<keyword evidence="2 7" id="KW-0548">Nucleotidyltransferase</keyword>
<dbReference type="CDD" id="cd05401">
    <property type="entry name" value="NT_GlnE_GlnD_like"/>
    <property type="match status" value="2"/>
</dbReference>
<dbReference type="RefSeq" id="WP_052470231.1">
    <property type="nucleotide sequence ID" value="NZ_AP012273.1"/>
</dbReference>
<feature type="region of interest" description="Adenylyl transferase" evidence="7">
    <location>
        <begin position="448"/>
        <end position="934"/>
    </location>
</feature>
<keyword evidence="5 7" id="KW-0460">Magnesium</keyword>
<evidence type="ECO:0000313" key="10">
    <source>
        <dbReference type="EMBL" id="BAO45706.1"/>
    </source>
</evidence>
<comment type="cofactor">
    <cofactor evidence="7">
        <name>Mg(2+)</name>
        <dbReference type="ChEBI" id="CHEBI:18420"/>
    </cofactor>
</comment>
<proteinExistence type="inferred from homology"/>
<gene>
    <name evidence="7" type="primary">glnE</name>
    <name evidence="10" type="ORF">TBH_C2805</name>
</gene>
<dbReference type="EC" id="2.7.7.89" evidence="7"/>
<dbReference type="InterPro" id="IPR013546">
    <property type="entry name" value="PII_UdlTrfase/GS_AdlTrfase"/>
</dbReference>
<dbReference type="EC" id="2.7.7.42" evidence="7"/>
<organism evidence="10 11">
    <name type="scientific">Thiolapillus brandeum</name>
    <dbReference type="NCBI Taxonomy" id="1076588"/>
    <lineage>
        <taxon>Bacteria</taxon>
        <taxon>Pseudomonadati</taxon>
        <taxon>Pseudomonadota</taxon>
        <taxon>Gammaproteobacteria</taxon>
        <taxon>Chromatiales</taxon>
        <taxon>Sedimenticolaceae</taxon>
        <taxon>Thiolapillus</taxon>
    </lineage>
</organism>
<keyword evidence="3 7" id="KW-0547">Nucleotide-binding</keyword>
<feature type="domain" description="Glutamate-ammonia ligase adenylyltransferase repeated" evidence="8">
    <location>
        <begin position="29"/>
        <end position="273"/>
    </location>
</feature>
<feature type="domain" description="PII-uridylyltransferase/Glutamine-synthetase adenylyltransferase" evidence="9">
    <location>
        <begin position="815"/>
        <end position="908"/>
    </location>
</feature>
<comment type="similarity">
    <text evidence="7">Belongs to the GlnE family.</text>
</comment>
<dbReference type="OrthoDB" id="9759366at2"/>
<keyword evidence="10" id="KW-0436">Ligase</keyword>
<evidence type="ECO:0000256" key="6">
    <source>
        <dbReference type="ARBA" id="ARBA00023268"/>
    </source>
</evidence>
<keyword evidence="11" id="KW-1185">Reference proteome</keyword>
<dbReference type="HAMAP" id="MF_00802">
    <property type="entry name" value="GlnE"/>
    <property type="match status" value="1"/>
</dbReference>
<dbReference type="FunFam" id="3.30.460.10:FF:000009">
    <property type="entry name" value="Bifunctional glutamine synthetase adenylyltransferase/adenylyl-removing enzyme"/>
    <property type="match status" value="2"/>
</dbReference>
<dbReference type="Pfam" id="PF03710">
    <property type="entry name" value="GlnE"/>
    <property type="match status" value="2"/>
</dbReference>
<keyword evidence="4 7" id="KW-0067">ATP-binding</keyword>
<evidence type="ECO:0000313" key="11">
    <source>
        <dbReference type="Proteomes" id="UP000031631"/>
    </source>
</evidence>
<dbReference type="InterPro" id="IPR005190">
    <property type="entry name" value="GlnE_rpt_dom"/>
</dbReference>
<dbReference type="PANTHER" id="PTHR30621">
    <property type="entry name" value="GLUTAMINE SYNTHETASE ADENYLYLTRANSFERASE"/>
    <property type="match status" value="1"/>
</dbReference>
<dbReference type="Pfam" id="PF08335">
    <property type="entry name" value="GlnD_UR_UTase"/>
    <property type="match status" value="2"/>
</dbReference>
<evidence type="ECO:0000259" key="8">
    <source>
        <dbReference type="Pfam" id="PF03710"/>
    </source>
</evidence>
<dbReference type="EMBL" id="AP012273">
    <property type="protein sequence ID" value="BAO45706.1"/>
    <property type="molecule type" value="Genomic_DNA"/>
</dbReference>
<evidence type="ECO:0000256" key="2">
    <source>
        <dbReference type="ARBA" id="ARBA00022695"/>
    </source>
</evidence>
<dbReference type="Gene3D" id="1.20.120.1510">
    <property type="match status" value="1"/>
</dbReference>
<dbReference type="SUPFAM" id="SSF81593">
    <property type="entry name" value="Nucleotidyltransferase substrate binding subunit/domain"/>
    <property type="match status" value="2"/>
</dbReference>
<keyword evidence="1 7" id="KW-0808">Transferase</keyword>
<dbReference type="Gene3D" id="3.30.460.10">
    <property type="entry name" value="Beta Polymerase, domain 2"/>
    <property type="match status" value="2"/>
</dbReference>
<evidence type="ECO:0000256" key="3">
    <source>
        <dbReference type="ARBA" id="ARBA00022741"/>
    </source>
</evidence>
<dbReference type="InterPro" id="IPR023057">
    <property type="entry name" value="GlnE"/>
</dbReference>
<dbReference type="GO" id="GO:0000820">
    <property type="term" value="P:regulation of glutamine family amino acid metabolic process"/>
    <property type="evidence" value="ECO:0007669"/>
    <property type="project" value="UniProtKB-UniRule"/>
</dbReference>
<name>A0A7U6GL86_9GAMM</name>
<protein>
    <recommendedName>
        <fullName evidence="7">Bifunctional glutamine synthetase adenylyltransferase/adenylyl-removing enzyme</fullName>
    </recommendedName>
    <alternativeName>
        <fullName evidence="7">ATP:glutamine synthetase adenylyltransferase</fullName>
    </alternativeName>
    <alternativeName>
        <fullName evidence="7">ATase</fullName>
    </alternativeName>
    <domain>
        <recommendedName>
            <fullName evidence="7">Glutamine synthetase adenylyl-L-tyrosine phosphorylase</fullName>
            <ecNumber evidence="7">2.7.7.89</ecNumber>
        </recommendedName>
        <alternativeName>
            <fullName evidence="7">Adenylyl removase</fullName>
            <shortName evidence="7">AR</shortName>
            <shortName evidence="7">AT-N</shortName>
        </alternativeName>
    </domain>
    <domain>
        <recommendedName>
            <fullName evidence="7">Glutamine synthetase adenylyl transferase</fullName>
            <ecNumber evidence="7">2.7.7.42</ecNumber>
        </recommendedName>
        <alternativeName>
            <fullName evidence="7">Adenylyl transferase</fullName>
            <shortName evidence="7">AT</shortName>
            <shortName evidence="7">AT-C</shortName>
        </alternativeName>
    </domain>
</protein>
<sequence length="934" mass="107116">MTDRLQALLSRWFELPQAQALPDEAMHRELKQVWQASDFVAQLCLRQPDWLLELADSGLLERALAPEELAGQLRDILEGVTEEAALLQRLRQFRQRQMLRIIWRDISRKAPLEETLEDLSELADQCIRQALDYLTIWANSRYGTPRNAEGEPQRLVVLGMGKLGARELNLSSDIDLIFTFPAHGQTDGRRPLSNEQFFSRLGRSLIKALGAQTEDGFVFRVDMRLRPFGEAGPLALSFGAMETYYSSQAREWERYAMIKARPITGESVYQDQLLGILRPFVYRRYIDFGAIDAIRDMKRRIQAEMHKRGMDANIKLGQGGIREIEFIGQAFQLVHGGRDRDLQLRPILKVLGLLQKKGLMGEREVRELTRAYTFLRLAENRLQAWRDEQTHLLPEDDAGRQRLAQSMYFDDWEGFHSVLEEHRRRVEEYFRQVFADTETQCHPLEKAWLAEDEAEAARLLEGIGYEQAEKVLEQLQDFRSSHACRVLSEAARHKLDRLMPMLMEHISRVTNPDLTLVRLLELLQAIVQRTAYMDLLLENPQVLEQLVRLGSESRWVVSQLVRYPVLLDELLDPRRLYAPLRREELKQELQTLLGRIDPDDLEQQMERLRQFAAGNRLRTAAADITGAIELMVVSDYLTEIAEVVLEQVLELAWNYLVQRHGRPGGVSGRGFSVLGYGKLGGVELGYGSDLDLVFLHGDYPGNAVTDGRKSVPNDVFYARLGQRMVHLINTRTPSGVLYEVDMRLRPNGNSGLLVASLSGFEKYQLNTAWTWEHQALVRARPVAGEARLGAQIETVRERVLRLPRDAEKLRQEVAAMREKMRTSLDRSREGVFDLKQGKGGITDIEFMVQYAVLKWAGKYPALTAWTDNTRLLETLVETGVMDPSVGEALVLAYQRFRDTYHHLALQEQPGQIEDGRMDAERQQVMAAWEQFFGA</sequence>
<comment type="catalytic activity">
    <reaction evidence="7">
        <text>[glutamine synthetase]-L-tyrosine + ATP = [glutamine synthetase]-O(4)-(5'-adenylyl)-L-tyrosine + diphosphate</text>
        <dbReference type="Rhea" id="RHEA:18589"/>
        <dbReference type="Rhea" id="RHEA-COMP:10660"/>
        <dbReference type="Rhea" id="RHEA-COMP:10661"/>
        <dbReference type="ChEBI" id="CHEBI:30616"/>
        <dbReference type="ChEBI" id="CHEBI:33019"/>
        <dbReference type="ChEBI" id="CHEBI:46858"/>
        <dbReference type="ChEBI" id="CHEBI:83624"/>
        <dbReference type="EC" id="2.7.7.42"/>
    </reaction>
</comment>
<reference evidence="10 11" key="1">
    <citation type="journal article" date="2014" name="PLoS ONE">
        <title>Physiological and genomic features of a novel sulfur-oxidizing gammaproteobacterium belonging to a previously uncultivated symbiotic lineage isolated from a hydrothermal vent.</title>
        <authorList>
            <person name="Nunoura T."/>
            <person name="Takaki Y."/>
            <person name="Kazama H."/>
            <person name="Kakuta J."/>
            <person name="Shimamura S."/>
            <person name="Makita H."/>
            <person name="Hirai M."/>
            <person name="Miyazaki M."/>
            <person name="Takai K."/>
        </authorList>
    </citation>
    <scope>NUCLEOTIDE SEQUENCE [LARGE SCALE GENOMIC DNA]</scope>
    <source>
        <strain evidence="10 11">Hiromi1</strain>
    </source>
</reference>
<dbReference type="PANTHER" id="PTHR30621:SF0">
    <property type="entry name" value="BIFUNCTIONAL GLUTAMINE SYNTHETASE ADENYLYLTRANSFERASE_ADENYLYL-REMOVING ENZYME"/>
    <property type="match status" value="1"/>
</dbReference>
<feature type="domain" description="Glutamate-ammonia ligase adenylyltransferase repeated" evidence="8">
    <location>
        <begin position="543"/>
        <end position="793"/>
    </location>
</feature>
<dbReference type="GO" id="GO:0016874">
    <property type="term" value="F:ligase activity"/>
    <property type="evidence" value="ECO:0007669"/>
    <property type="project" value="UniProtKB-KW"/>
</dbReference>
<evidence type="ECO:0000259" key="9">
    <source>
        <dbReference type="Pfam" id="PF08335"/>
    </source>
</evidence>
<dbReference type="SUPFAM" id="SSF81301">
    <property type="entry name" value="Nucleotidyltransferase"/>
    <property type="match status" value="2"/>
</dbReference>
<feature type="region of interest" description="Adenylyl removase" evidence="7">
    <location>
        <begin position="1"/>
        <end position="444"/>
    </location>
</feature>
<dbReference type="KEGG" id="tbn:TBH_C2805"/>
<feature type="domain" description="PII-uridylyltransferase/Glutamine-synthetase adenylyltransferase" evidence="9">
    <location>
        <begin position="295"/>
        <end position="434"/>
    </location>
</feature>
<evidence type="ECO:0000256" key="7">
    <source>
        <dbReference type="HAMAP-Rule" id="MF_00802"/>
    </source>
</evidence>
<keyword evidence="6 7" id="KW-0511">Multifunctional enzyme</keyword>
<comment type="function">
    <text evidence="7">Involved in the regulation of glutamine synthetase GlnA, a key enzyme in the process to assimilate ammonia. When cellular nitrogen levels are high, the C-terminal adenylyl transferase (AT) inactivates GlnA by covalent transfer of an adenylyl group from ATP to specific tyrosine residue of GlnA, thus reducing its activity. Conversely, when nitrogen levels are low, the N-terminal adenylyl removase (AR) activates GlnA by removing the adenylyl group by phosphorolysis, increasing its activity. The regulatory region of GlnE binds the signal transduction protein PII (GlnB) which indicates the nitrogen status of the cell.</text>
</comment>
<dbReference type="GO" id="GO:0005524">
    <property type="term" value="F:ATP binding"/>
    <property type="evidence" value="ECO:0007669"/>
    <property type="project" value="UniProtKB-UniRule"/>
</dbReference>
<dbReference type="InterPro" id="IPR043519">
    <property type="entry name" value="NT_sf"/>
</dbReference>
<dbReference type="NCBIfam" id="NF008292">
    <property type="entry name" value="PRK11072.1"/>
    <property type="match status" value="1"/>
</dbReference>
<dbReference type="AlphaFoldDB" id="A0A7U6GL86"/>
<evidence type="ECO:0000256" key="1">
    <source>
        <dbReference type="ARBA" id="ARBA00022679"/>
    </source>
</evidence>
<dbReference type="FunFam" id="1.20.120.330:FF:000005">
    <property type="entry name" value="Bifunctional glutamine synthetase adenylyltransferase/adenylyl-removing enzyme"/>
    <property type="match status" value="1"/>
</dbReference>
<dbReference type="GO" id="GO:0005829">
    <property type="term" value="C:cytosol"/>
    <property type="evidence" value="ECO:0007669"/>
    <property type="project" value="TreeGrafter"/>
</dbReference>
<dbReference type="GO" id="GO:0000287">
    <property type="term" value="F:magnesium ion binding"/>
    <property type="evidence" value="ECO:0007669"/>
    <property type="project" value="UniProtKB-UniRule"/>
</dbReference>
<dbReference type="Gene3D" id="1.20.120.330">
    <property type="entry name" value="Nucleotidyltransferases domain 2"/>
    <property type="match status" value="2"/>
</dbReference>
<dbReference type="GO" id="GO:0047388">
    <property type="term" value="F:[glutamine synthetase]-adenylyl-L-tyrosine phosphorylase activity"/>
    <property type="evidence" value="ECO:0007669"/>
    <property type="project" value="UniProtKB-EC"/>
</dbReference>